<name>A0ABU3A5M3_9GAMM</name>
<feature type="domain" description="TnsA endonuclease N-terminal" evidence="2">
    <location>
        <begin position="83"/>
        <end position="174"/>
    </location>
</feature>
<accession>A0ABU3A5M3</accession>
<dbReference type="InterPro" id="IPR011335">
    <property type="entry name" value="Restrct_endonuc-II-like"/>
</dbReference>
<dbReference type="GO" id="GO:0004519">
    <property type="term" value="F:endonuclease activity"/>
    <property type="evidence" value="ECO:0007669"/>
    <property type="project" value="UniProtKB-KW"/>
</dbReference>
<dbReference type="InterPro" id="IPR011856">
    <property type="entry name" value="tRNA_endonuc-like_dom_sf"/>
</dbReference>
<reference evidence="3 4" key="1">
    <citation type="submission" date="2023-09" db="EMBL/GenBank/DDBJ databases">
        <authorList>
            <person name="Rey-Velasco X."/>
        </authorList>
    </citation>
    <scope>NUCLEOTIDE SEQUENCE [LARGE SCALE GENOMIC DNA]</scope>
    <source>
        <strain evidence="3 4">W431</strain>
    </source>
</reference>
<dbReference type="Gene3D" id="1.10.10.10">
    <property type="entry name" value="Winged helix-like DNA-binding domain superfamily/Winged helix DNA-binding domain"/>
    <property type="match status" value="1"/>
</dbReference>
<dbReference type="Pfam" id="PF08722">
    <property type="entry name" value="Tn7_TnsA-like_N"/>
    <property type="match status" value="1"/>
</dbReference>
<keyword evidence="4" id="KW-1185">Reference proteome</keyword>
<evidence type="ECO:0000313" key="3">
    <source>
        <dbReference type="EMBL" id="MDT0604291.1"/>
    </source>
</evidence>
<dbReference type="InterPro" id="IPR014833">
    <property type="entry name" value="TnsA_N"/>
</dbReference>
<evidence type="ECO:0000259" key="2">
    <source>
        <dbReference type="Pfam" id="PF08722"/>
    </source>
</evidence>
<proteinExistence type="predicted"/>
<evidence type="ECO:0000259" key="1">
    <source>
        <dbReference type="Pfam" id="PF08721"/>
    </source>
</evidence>
<dbReference type="InterPro" id="IPR014832">
    <property type="entry name" value="TnsA_C"/>
</dbReference>
<feature type="domain" description="TnsA endonuclease C-terminal" evidence="1">
    <location>
        <begin position="176"/>
        <end position="256"/>
    </location>
</feature>
<gene>
    <name evidence="3" type="ORF">RM573_11855</name>
</gene>
<keyword evidence="3" id="KW-0378">Hydrolase</keyword>
<dbReference type="Gene3D" id="3.40.1350.10">
    <property type="match status" value="1"/>
</dbReference>
<dbReference type="Proteomes" id="UP001266357">
    <property type="component" value="Unassembled WGS sequence"/>
</dbReference>
<keyword evidence="3" id="KW-0540">Nuclease</keyword>
<dbReference type="Pfam" id="PF08721">
    <property type="entry name" value="Tn7_Tnp_TnsA_C"/>
    <property type="match status" value="1"/>
</dbReference>
<sequence length="285" mass="32966">MKDFLVPAPKTIVELIKPAIIKRLTVEKRGQGDGKHYKPFLTVRDVPSKGRVHRRPALTHGRIVHLLSDLELSTFLLFDWNLSVTDIKEQFPLDPEKTAKISERLGIPHPAVSGVTQVMTTDLLLDTLQNNKVVQVAISVKYSDELEDVRVIEKQELERRYWESLGIQWYLFTENEVPFILIQNIKWLLPHMHSYDLNKASQIDVFNAVNEAILTHPSDKIAVVMKYLDDQYKVDGGTYLSYLRHLLAQNAFTWDLMNINHKSLNSLDLKASDFWIDKEHEYVHA</sequence>
<dbReference type="EMBL" id="JAVRIF010000006">
    <property type="protein sequence ID" value="MDT0604291.1"/>
    <property type="molecule type" value="Genomic_DNA"/>
</dbReference>
<dbReference type="CDD" id="cd22362">
    <property type="entry name" value="TnsA_endonuclease-like"/>
    <property type="match status" value="1"/>
</dbReference>
<protein>
    <submittedName>
        <fullName evidence="3">TnsA endonuclease N-terminal domain-containing protein</fullName>
    </submittedName>
</protein>
<dbReference type="SUPFAM" id="SSF52980">
    <property type="entry name" value="Restriction endonuclease-like"/>
    <property type="match status" value="1"/>
</dbReference>
<organism evidence="3 4">
    <name type="scientific">Thalassotalea castellviae</name>
    <dbReference type="NCBI Taxonomy" id="3075612"/>
    <lineage>
        <taxon>Bacteria</taxon>
        <taxon>Pseudomonadati</taxon>
        <taxon>Pseudomonadota</taxon>
        <taxon>Gammaproteobacteria</taxon>
        <taxon>Alteromonadales</taxon>
        <taxon>Colwelliaceae</taxon>
        <taxon>Thalassotalea</taxon>
    </lineage>
</organism>
<dbReference type="RefSeq" id="WP_311582068.1">
    <property type="nucleotide sequence ID" value="NZ_JAVRIF010000006.1"/>
</dbReference>
<comment type="caution">
    <text evidence="3">The sequence shown here is derived from an EMBL/GenBank/DDBJ whole genome shotgun (WGS) entry which is preliminary data.</text>
</comment>
<dbReference type="InterPro" id="IPR036388">
    <property type="entry name" value="WH-like_DNA-bd_sf"/>
</dbReference>
<evidence type="ECO:0000313" key="4">
    <source>
        <dbReference type="Proteomes" id="UP001266357"/>
    </source>
</evidence>
<keyword evidence="3" id="KW-0255">Endonuclease</keyword>